<dbReference type="InterPro" id="IPR029052">
    <property type="entry name" value="Metallo-depent_PP-like"/>
</dbReference>
<dbReference type="SUPFAM" id="SSF56300">
    <property type="entry name" value="Metallo-dependent phosphatases"/>
    <property type="match status" value="1"/>
</dbReference>
<dbReference type="GO" id="GO:0016787">
    <property type="term" value="F:hydrolase activity"/>
    <property type="evidence" value="ECO:0007669"/>
    <property type="project" value="UniProtKB-KW"/>
</dbReference>
<name>A0A9D2SIF3_9FIRM</name>
<dbReference type="InterPro" id="IPR050884">
    <property type="entry name" value="CNP_phosphodiesterase-III"/>
</dbReference>
<keyword evidence="6" id="KW-0812">Transmembrane</keyword>
<dbReference type="Pfam" id="PF17839">
    <property type="entry name" value="CNP_C_terminal"/>
    <property type="match status" value="1"/>
</dbReference>
<feature type="domain" description="Cyclic nucleotide phosphodiesterase C-terminal" evidence="8">
    <location>
        <begin position="402"/>
        <end position="505"/>
    </location>
</feature>
<feature type="compositionally biased region" description="Basic and acidic residues" evidence="5">
    <location>
        <begin position="52"/>
        <end position="69"/>
    </location>
</feature>
<dbReference type="AlphaFoldDB" id="A0A9D2SIF3"/>
<keyword evidence="6" id="KW-1133">Transmembrane helix</keyword>
<dbReference type="Proteomes" id="UP000823910">
    <property type="component" value="Unassembled WGS sequence"/>
</dbReference>
<feature type="domain" description="Calcineurin-like phosphoesterase" evidence="7">
    <location>
        <begin position="111"/>
        <end position="349"/>
    </location>
</feature>
<evidence type="ECO:0000256" key="1">
    <source>
        <dbReference type="ARBA" id="ARBA00022723"/>
    </source>
</evidence>
<evidence type="ECO:0000313" key="10">
    <source>
        <dbReference type="Proteomes" id="UP000823910"/>
    </source>
</evidence>
<proteinExistence type="inferred from homology"/>
<feature type="transmembrane region" description="Helical" evidence="6">
    <location>
        <begin position="6"/>
        <end position="27"/>
    </location>
</feature>
<evidence type="ECO:0000259" key="8">
    <source>
        <dbReference type="Pfam" id="PF17839"/>
    </source>
</evidence>
<dbReference type="Gene3D" id="3.60.21.10">
    <property type="match status" value="1"/>
</dbReference>
<evidence type="ECO:0000256" key="5">
    <source>
        <dbReference type="SAM" id="MobiDB-lite"/>
    </source>
</evidence>
<evidence type="ECO:0000259" key="7">
    <source>
        <dbReference type="Pfam" id="PF00149"/>
    </source>
</evidence>
<evidence type="ECO:0000313" key="9">
    <source>
        <dbReference type="EMBL" id="HJC06339.1"/>
    </source>
</evidence>
<dbReference type="InterPro" id="IPR004843">
    <property type="entry name" value="Calcineurin-like_PHP"/>
</dbReference>
<dbReference type="GO" id="GO:0046872">
    <property type="term" value="F:metal ion binding"/>
    <property type="evidence" value="ECO:0007669"/>
    <property type="project" value="UniProtKB-KW"/>
</dbReference>
<evidence type="ECO:0000256" key="4">
    <source>
        <dbReference type="ARBA" id="ARBA00025742"/>
    </source>
</evidence>
<evidence type="ECO:0000256" key="2">
    <source>
        <dbReference type="ARBA" id="ARBA00022801"/>
    </source>
</evidence>
<dbReference type="InterPro" id="IPR040869">
    <property type="entry name" value="CNP_C"/>
</dbReference>
<feature type="region of interest" description="Disordered" evidence="5">
    <location>
        <begin position="37"/>
        <end position="83"/>
    </location>
</feature>
<keyword evidence="6" id="KW-0472">Membrane</keyword>
<comment type="caution">
    <text evidence="9">The sequence shown here is derived from an EMBL/GenBank/DDBJ whole genome shotgun (WGS) entry which is preliminary data.</text>
</comment>
<protein>
    <submittedName>
        <fullName evidence="9">Metallophosphoesterase</fullName>
    </submittedName>
</protein>
<dbReference type="PANTHER" id="PTHR42988:SF2">
    <property type="entry name" value="CYCLIC NUCLEOTIDE PHOSPHODIESTERASE CBUA0032-RELATED"/>
    <property type="match status" value="1"/>
</dbReference>
<organism evidence="9 10">
    <name type="scientific">Candidatus Enterocloster excrementipullorum</name>
    <dbReference type="NCBI Taxonomy" id="2838559"/>
    <lineage>
        <taxon>Bacteria</taxon>
        <taxon>Bacillati</taxon>
        <taxon>Bacillota</taxon>
        <taxon>Clostridia</taxon>
        <taxon>Lachnospirales</taxon>
        <taxon>Lachnospiraceae</taxon>
        <taxon>Enterocloster</taxon>
    </lineage>
</organism>
<evidence type="ECO:0000256" key="3">
    <source>
        <dbReference type="ARBA" id="ARBA00023004"/>
    </source>
</evidence>
<dbReference type="PROSITE" id="PS51257">
    <property type="entry name" value="PROKAR_LIPOPROTEIN"/>
    <property type="match status" value="1"/>
</dbReference>
<keyword evidence="3" id="KW-0408">Iron</keyword>
<reference evidence="9" key="2">
    <citation type="submission" date="2021-04" db="EMBL/GenBank/DDBJ databases">
        <authorList>
            <person name="Gilroy R."/>
        </authorList>
    </citation>
    <scope>NUCLEOTIDE SEQUENCE</scope>
    <source>
        <strain evidence="9">CHK180-15479</strain>
    </source>
</reference>
<dbReference type="PANTHER" id="PTHR42988">
    <property type="entry name" value="PHOSPHOHYDROLASE"/>
    <property type="match status" value="1"/>
</dbReference>
<reference evidence="9" key="1">
    <citation type="journal article" date="2021" name="PeerJ">
        <title>Extensive microbial diversity within the chicken gut microbiome revealed by metagenomics and culture.</title>
        <authorList>
            <person name="Gilroy R."/>
            <person name="Ravi A."/>
            <person name="Getino M."/>
            <person name="Pursley I."/>
            <person name="Horton D.L."/>
            <person name="Alikhan N.F."/>
            <person name="Baker D."/>
            <person name="Gharbi K."/>
            <person name="Hall N."/>
            <person name="Watson M."/>
            <person name="Adriaenssens E.M."/>
            <person name="Foster-Nyarko E."/>
            <person name="Jarju S."/>
            <person name="Secka A."/>
            <person name="Antonio M."/>
            <person name="Oren A."/>
            <person name="Chaudhuri R.R."/>
            <person name="La Ragione R."/>
            <person name="Hildebrand F."/>
            <person name="Pallen M.J."/>
        </authorList>
    </citation>
    <scope>NUCLEOTIDE SEQUENCE</scope>
    <source>
        <strain evidence="9">CHK180-15479</strain>
    </source>
</reference>
<dbReference type="EMBL" id="DWWT01000044">
    <property type="protein sequence ID" value="HJC06339.1"/>
    <property type="molecule type" value="Genomic_DNA"/>
</dbReference>
<gene>
    <name evidence="9" type="ORF">H9704_09320</name>
</gene>
<keyword evidence="2" id="KW-0378">Hydrolase</keyword>
<keyword evidence="1" id="KW-0479">Metal-binding</keyword>
<accession>A0A9D2SIF3</accession>
<dbReference type="Pfam" id="PF00149">
    <property type="entry name" value="Metallophos"/>
    <property type="match status" value="1"/>
</dbReference>
<sequence length="514" mass="58549">MKKRTWIISALMYAMVFAACFGVLHVLDRITRPADRPAAATETMESNAPSAEETRHVPERETEGIKPEETETQSTENMDPLHRESGYTSWKKRLEGAWSQSPAEEPYTPPKIILATDLHYQSAACQDDGEAFQTFVAESDGKVIQYLPELLEAFIDQVIAENPSALVLSGDISMNGEEISHQELSYRLHRVQDAGIPVLVIPGNHDINNTNASYYFGEEKTPAAPVTPEEFYDLYRQYGYDQALSRDQSSLSYVYELDEKNWLLMLDSSQYEPKNLVEGRIKDETLEWARQELEKAREQGIFVLPIAHHNLLSQSRMYTTQCVMENNTEVIDLLQEYELPLFLSGHLHVQRIRKHKDEPSVPDEAYGIQEIVTDALSIPPCQYGLLAWKEDGSLEYATRMVDVSAWAERTGSENPDLLDFEGWSHRYLRDLIIAQIRKQVKNLGETAESSMASVYAGVYIDYYAGRKIDAGEVRSTNGYQWWLRNLPDSPLLRELNAMMEDADRDNNYSLLPGV</sequence>
<evidence type="ECO:0000256" key="6">
    <source>
        <dbReference type="SAM" id="Phobius"/>
    </source>
</evidence>
<comment type="similarity">
    <text evidence="4">Belongs to the cyclic nucleotide phosphodiesterase class-III family.</text>
</comment>